<comment type="similarity">
    <text evidence="1">Belongs to the type-I restriction system S methylase family.</text>
</comment>
<evidence type="ECO:0000313" key="6">
    <source>
        <dbReference type="Proteomes" id="UP001324287"/>
    </source>
</evidence>
<dbReference type="InterPro" id="IPR000055">
    <property type="entry name" value="Restrct_endonuc_typeI_TRD"/>
</dbReference>
<keyword evidence="5" id="KW-0540">Nuclease</keyword>
<evidence type="ECO:0000313" key="5">
    <source>
        <dbReference type="EMBL" id="WRL66856.1"/>
    </source>
</evidence>
<evidence type="ECO:0000259" key="4">
    <source>
        <dbReference type="Pfam" id="PF01420"/>
    </source>
</evidence>
<organism evidence="5 6">
    <name type="scientific">Blastococcus brunescens</name>
    <dbReference type="NCBI Taxonomy" id="1564165"/>
    <lineage>
        <taxon>Bacteria</taxon>
        <taxon>Bacillati</taxon>
        <taxon>Actinomycetota</taxon>
        <taxon>Actinomycetes</taxon>
        <taxon>Geodermatophilales</taxon>
        <taxon>Geodermatophilaceae</taxon>
        <taxon>Blastococcus</taxon>
    </lineage>
</organism>
<dbReference type="PANTHER" id="PTHR30408">
    <property type="entry name" value="TYPE-1 RESTRICTION ENZYME ECOKI SPECIFICITY PROTEIN"/>
    <property type="match status" value="1"/>
</dbReference>
<dbReference type="CDD" id="cd17282">
    <property type="entry name" value="RMtype1_S_Eco16444ORF1681_TRD1-CR1_like"/>
    <property type="match status" value="1"/>
</dbReference>
<dbReference type="EC" id="3.1.21.-" evidence="5"/>
<evidence type="ECO:0000256" key="1">
    <source>
        <dbReference type="ARBA" id="ARBA00010923"/>
    </source>
</evidence>
<dbReference type="GO" id="GO:0004519">
    <property type="term" value="F:endonuclease activity"/>
    <property type="evidence" value="ECO:0007669"/>
    <property type="project" value="UniProtKB-KW"/>
</dbReference>
<keyword evidence="3" id="KW-0238">DNA-binding</keyword>
<name>A0ABZ1BAJ4_9ACTN</name>
<keyword evidence="5" id="KW-0378">Hydrolase</keyword>
<dbReference type="Gene3D" id="3.90.220.20">
    <property type="entry name" value="DNA methylase specificity domains"/>
    <property type="match status" value="2"/>
</dbReference>
<evidence type="ECO:0000256" key="2">
    <source>
        <dbReference type="ARBA" id="ARBA00022747"/>
    </source>
</evidence>
<dbReference type="GO" id="GO:0016787">
    <property type="term" value="F:hydrolase activity"/>
    <property type="evidence" value="ECO:0007669"/>
    <property type="project" value="UniProtKB-KW"/>
</dbReference>
<evidence type="ECO:0000256" key="3">
    <source>
        <dbReference type="ARBA" id="ARBA00023125"/>
    </source>
</evidence>
<protein>
    <submittedName>
        <fullName evidence="5">Restriction endonuclease subunit S</fullName>
        <ecNumber evidence="5">3.1.21.-</ecNumber>
    </submittedName>
</protein>
<reference evidence="5 6" key="1">
    <citation type="submission" date="2023-12" db="EMBL/GenBank/DDBJ databases">
        <title>Blastococcus brunescens sp. nov., an actonobacterium isolated from sandstone collected in sahara desert.</title>
        <authorList>
            <person name="Gtari M."/>
            <person name="Ghodhbane F."/>
        </authorList>
    </citation>
    <scope>NUCLEOTIDE SEQUENCE [LARGE SCALE GENOMIC DNA]</scope>
    <source>
        <strain evidence="5 6">BMG 8361</strain>
    </source>
</reference>
<keyword evidence="2" id="KW-0680">Restriction system</keyword>
<dbReference type="Pfam" id="PF01420">
    <property type="entry name" value="Methylase_S"/>
    <property type="match status" value="1"/>
</dbReference>
<proteinExistence type="inferred from homology"/>
<dbReference type="SUPFAM" id="SSF116734">
    <property type="entry name" value="DNA methylase specificity domain"/>
    <property type="match status" value="1"/>
</dbReference>
<dbReference type="RefSeq" id="WP_324278167.1">
    <property type="nucleotide sequence ID" value="NZ_CP141261.1"/>
</dbReference>
<sequence>MDEAETLRAKRRRVLALINDLTQSAFVEMFGDPIRNLNGLALVPLGELGRLDRGVSRHRPRNDPALLGGRYPLIQTGEVASSGGFIREYSSTYSELGLAQSRLWPAGTLCITIAANIAKTGILTFDACFPDSIVGFTADKEMTNYVRVWLTFLQATLEASAPQSAQKNINLAILRSLPVPVPSSRQLAAFSHVVDVIEERRIIGREAEAATAELVTSLRRRAFATVSVSGEPAGAPAREQLRLHQCRVAAGPRRLCARGGLSDL</sequence>
<dbReference type="InterPro" id="IPR052021">
    <property type="entry name" value="Type-I_RS_S_subunit"/>
</dbReference>
<feature type="domain" description="Type I restriction modification DNA specificity" evidence="4">
    <location>
        <begin position="45"/>
        <end position="184"/>
    </location>
</feature>
<dbReference type="PANTHER" id="PTHR30408:SF12">
    <property type="entry name" value="TYPE I RESTRICTION ENZYME MJAVIII SPECIFICITY SUBUNIT"/>
    <property type="match status" value="1"/>
</dbReference>
<gene>
    <name evidence="5" type="ORF">U6N30_04895</name>
</gene>
<keyword evidence="6" id="KW-1185">Reference proteome</keyword>
<dbReference type="InterPro" id="IPR044946">
    <property type="entry name" value="Restrct_endonuc_typeI_TRD_sf"/>
</dbReference>
<dbReference type="EMBL" id="CP141261">
    <property type="protein sequence ID" value="WRL66856.1"/>
    <property type="molecule type" value="Genomic_DNA"/>
</dbReference>
<accession>A0ABZ1BAJ4</accession>
<keyword evidence="5" id="KW-0255">Endonuclease</keyword>
<dbReference type="Proteomes" id="UP001324287">
    <property type="component" value="Chromosome"/>
</dbReference>